<reference evidence="1 2" key="1">
    <citation type="submission" date="2018-11" db="EMBL/GenBank/DDBJ databases">
        <title>Draft genome sequence of Gordonia sp. RS15-1S isolated from rice stems.</title>
        <authorList>
            <person name="Muangham S."/>
        </authorList>
    </citation>
    <scope>NUCLEOTIDE SEQUENCE [LARGE SCALE GENOMIC DNA]</scope>
    <source>
        <strain evidence="1 2">RS15-1S</strain>
    </source>
</reference>
<evidence type="ECO:0000313" key="1">
    <source>
        <dbReference type="EMBL" id="RPA64897.1"/>
    </source>
</evidence>
<organism evidence="1 2">
    <name type="scientific">Gordonia oryzae</name>
    <dbReference type="NCBI Taxonomy" id="2487349"/>
    <lineage>
        <taxon>Bacteria</taxon>
        <taxon>Bacillati</taxon>
        <taxon>Actinomycetota</taxon>
        <taxon>Actinomycetes</taxon>
        <taxon>Mycobacteriales</taxon>
        <taxon>Gordoniaceae</taxon>
        <taxon>Gordonia</taxon>
    </lineage>
</organism>
<dbReference type="RefSeq" id="WP_123927451.1">
    <property type="nucleotide sequence ID" value="NZ_JBPSDP010000004.1"/>
</dbReference>
<dbReference type="EMBL" id="RKMH01000004">
    <property type="protein sequence ID" value="RPA64897.1"/>
    <property type="molecule type" value="Genomic_DNA"/>
</dbReference>
<sequence length="124" mass="13802">MHQWQVDEFRQELAFPPLPCFADSNEHDFVHRADTGFIDGLKVDGEPSRWGTLSVERFANNEVGFPRPELDYVIRLNLGPSVPALEMEPQTAVALGHLLLLAGTASLRDLAENSAFLTELGVDR</sequence>
<comment type="caution">
    <text evidence="1">The sequence shown here is derived from an EMBL/GenBank/DDBJ whole genome shotgun (WGS) entry which is preliminary data.</text>
</comment>
<keyword evidence="2" id="KW-1185">Reference proteome</keyword>
<evidence type="ECO:0000313" key="2">
    <source>
        <dbReference type="Proteomes" id="UP000267536"/>
    </source>
</evidence>
<accession>A0A3N4GTX2</accession>
<gene>
    <name evidence="1" type="ORF">EF294_07385</name>
</gene>
<protein>
    <submittedName>
        <fullName evidence="1">Uncharacterized protein</fullName>
    </submittedName>
</protein>
<proteinExistence type="predicted"/>
<dbReference type="AlphaFoldDB" id="A0A3N4GTX2"/>
<name>A0A3N4GTX2_9ACTN</name>
<dbReference type="Proteomes" id="UP000267536">
    <property type="component" value="Unassembled WGS sequence"/>
</dbReference>